<dbReference type="InterPro" id="IPR004046">
    <property type="entry name" value="GST_C"/>
</dbReference>
<dbReference type="Pfam" id="PF14497">
    <property type="entry name" value="GST_C_3"/>
    <property type="match status" value="1"/>
</dbReference>
<name>A0A0C1MRW9_9RICK</name>
<dbReference type="InterPro" id="IPR004045">
    <property type="entry name" value="Glutathione_S-Trfase_N"/>
</dbReference>
<dbReference type="AlphaFoldDB" id="A0A0C1MRW9"/>
<dbReference type="InterPro" id="IPR036249">
    <property type="entry name" value="Thioredoxin-like_sf"/>
</dbReference>
<proteinExistence type="predicted"/>
<dbReference type="PANTHER" id="PTHR44051:SF8">
    <property type="entry name" value="GLUTATHIONE S-TRANSFERASE GSTA"/>
    <property type="match status" value="1"/>
</dbReference>
<dbReference type="SFLD" id="SFLDG00358">
    <property type="entry name" value="Main_(cytGST)"/>
    <property type="match status" value="1"/>
</dbReference>
<dbReference type="SFLD" id="SFLDS00019">
    <property type="entry name" value="Glutathione_Transferase_(cytos"/>
    <property type="match status" value="1"/>
</dbReference>
<dbReference type="PROSITE" id="PS50405">
    <property type="entry name" value="GST_CTER"/>
    <property type="match status" value="1"/>
</dbReference>
<dbReference type="Gene3D" id="3.40.30.10">
    <property type="entry name" value="Glutaredoxin"/>
    <property type="match status" value="1"/>
</dbReference>
<evidence type="ECO:0000313" key="3">
    <source>
        <dbReference type="EMBL" id="KIE04832.1"/>
    </source>
</evidence>
<accession>A0A0C1MRW9</accession>
<dbReference type="PROSITE" id="PS50404">
    <property type="entry name" value="GST_NTER"/>
    <property type="match status" value="1"/>
</dbReference>
<feature type="domain" description="GST N-terminal" evidence="1">
    <location>
        <begin position="1"/>
        <end position="79"/>
    </location>
</feature>
<dbReference type="SUPFAM" id="SSF47616">
    <property type="entry name" value="GST C-terminal domain-like"/>
    <property type="match status" value="1"/>
</dbReference>
<dbReference type="InterPro" id="IPR010987">
    <property type="entry name" value="Glutathione-S-Trfase_C-like"/>
</dbReference>
<evidence type="ECO:0000313" key="4">
    <source>
        <dbReference type="Proteomes" id="UP000031258"/>
    </source>
</evidence>
<evidence type="ECO:0000259" key="1">
    <source>
        <dbReference type="PROSITE" id="PS50404"/>
    </source>
</evidence>
<dbReference type="STRING" id="86105.NF27_FP00230"/>
<dbReference type="Pfam" id="PF13409">
    <property type="entry name" value="GST_N_2"/>
    <property type="match status" value="1"/>
</dbReference>
<keyword evidence="4" id="KW-1185">Reference proteome</keyword>
<keyword evidence="3" id="KW-0808">Transferase</keyword>
<dbReference type="PATRIC" id="fig|86105.3.peg.1384"/>
<protein>
    <submittedName>
        <fullName evidence="3">Glutathione S-transferase</fullName>
        <ecNumber evidence="3">2.5.1.18</ecNumber>
    </submittedName>
</protein>
<dbReference type="InterPro" id="IPR036282">
    <property type="entry name" value="Glutathione-S-Trfase_C_sf"/>
</dbReference>
<sequence length="222" mass="25885">MLEIYHHPICPFSRKLRIVLNEKRVEFELIAEKYWERRAEFAALNPACDTPVVVKQDNVILCSNSAIFEYFEEVMSEKNLIGDSPLERAIVRSVCDWFDNKFYTEITKYLVTEKFIKVVTKVGEPNSNAIRAAKKNLSYHIDYIDHLLQKNDYLCGEKITLADFAAAAQISVLDFIGDISWERSHRVKHWYALIKSRPSFRPLLFDKVQGIFPPKNYADPDF</sequence>
<feature type="domain" description="GST C-terminal" evidence="2">
    <location>
        <begin position="84"/>
        <end position="217"/>
    </location>
</feature>
<dbReference type="OrthoDB" id="9794721at2"/>
<dbReference type="RefSeq" id="WP_039457600.1">
    <property type="nucleotide sequence ID" value="NZ_JSWE01000141.1"/>
</dbReference>
<dbReference type="EMBL" id="JSWE01000141">
    <property type="protein sequence ID" value="KIE04832.1"/>
    <property type="molecule type" value="Genomic_DNA"/>
</dbReference>
<dbReference type="PANTHER" id="PTHR44051">
    <property type="entry name" value="GLUTATHIONE S-TRANSFERASE-RELATED"/>
    <property type="match status" value="1"/>
</dbReference>
<dbReference type="SUPFAM" id="SSF52833">
    <property type="entry name" value="Thioredoxin-like"/>
    <property type="match status" value="1"/>
</dbReference>
<dbReference type="GO" id="GO:0004364">
    <property type="term" value="F:glutathione transferase activity"/>
    <property type="evidence" value="ECO:0007669"/>
    <property type="project" value="UniProtKB-EC"/>
</dbReference>
<dbReference type="Proteomes" id="UP000031258">
    <property type="component" value="Unassembled WGS sequence"/>
</dbReference>
<dbReference type="InterPro" id="IPR040079">
    <property type="entry name" value="Glutathione_S-Trfase"/>
</dbReference>
<dbReference type="EC" id="2.5.1.18" evidence="3"/>
<reference evidence="3 4" key="1">
    <citation type="submission" date="2014-11" db="EMBL/GenBank/DDBJ databases">
        <title>A Rickettsiales Symbiont of Amoebae With Ancient Features.</title>
        <authorList>
            <person name="Schulz F."/>
            <person name="Martijn J."/>
            <person name="Wascher F."/>
            <person name="Kostanjsek R."/>
            <person name="Ettema T.J."/>
            <person name="Horn M."/>
        </authorList>
    </citation>
    <scope>NUCLEOTIDE SEQUENCE [LARGE SCALE GENOMIC DNA]</scope>
    <source>
        <strain evidence="3 4">UWC36</strain>
    </source>
</reference>
<gene>
    <name evidence="3" type="primary">gst_2</name>
    <name evidence="3" type="ORF">NF27_FP00230</name>
</gene>
<organism evidence="3 4">
    <name type="scientific">Candidatus Jidaibacter acanthamoebae</name>
    <dbReference type="NCBI Taxonomy" id="86105"/>
    <lineage>
        <taxon>Bacteria</taxon>
        <taxon>Pseudomonadati</taxon>
        <taxon>Pseudomonadota</taxon>
        <taxon>Alphaproteobacteria</taxon>
        <taxon>Rickettsiales</taxon>
        <taxon>Candidatus Midichloriaceae</taxon>
        <taxon>Candidatus Jidaibacter</taxon>
    </lineage>
</organism>
<evidence type="ECO:0000259" key="2">
    <source>
        <dbReference type="PROSITE" id="PS50405"/>
    </source>
</evidence>
<comment type="caution">
    <text evidence="3">The sequence shown here is derived from an EMBL/GenBank/DDBJ whole genome shotgun (WGS) entry which is preliminary data.</text>
</comment>
<dbReference type="Gene3D" id="1.20.1050.10">
    <property type="match status" value="1"/>
</dbReference>
<dbReference type="CDD" id="cd00299">
    <property type="entry name" value="GST_C_family"/>
    <property type="match status" value="1"/>
</dbReference>